<feature type="compositionally biased region" description="Basic and acidic residues" evidence="1">
    <location>
        <begin position="139"/>
        <end position="156"/>
    </location>
</feature>
<feature type="compositionally biased region" description="Low complexity" evidence="1">
    <location>
        <begin position="194"/>
        <end position="217"/>
    </location>
</feature>
<dbReference type="EnsemblPlants" id="AUR62033056-RA">
    <property type="protein sequence ID" value="AUR62033056-RA:cds"/>
    <property type="gene ID" value="AUR62033056"/>
</dbReference>
<keyword evidence="3" id="KW-1185">Reference proteome</keyword>
<reference evidence="2" key="1">
    <citation type="journal article" date="2017" name="Nature">
        <title>The genome of Chenopodium quinoa.</title>
        <authorList>
            <person name="Jarvis D.E."/>
            <person name="Ho Y.S."/>
            <person name="Lightfoot D.J."/>
            <person name="Schmoeckel S.M."/>
            <person name="Li B."/>
            <person name="Borm T.J.A."/>
            <person name="Ohyanagi H."/>
            <person name="Mineta K."/>
            <person name="Michell C.T."/>
            <person name="Saber N."/>
            <person name="Kharbatia N.M."/>
            <person name="Rupper R.R."/>
            <person name="Sharp A.R."/>
            <person name="Dally N."/>
            <person name="Boughton B.A."/>
            <person name="Woo Y.H."/>
            <person name="Gao G."/>
            <person name="Schijlen E.G.W.M."/>
            <person name="Guo X."/>
            <person name="Momin A.A."/>
            <person name="Negrao S."/>
            <person name="Al-Babili S."/>
            <person name="Gehring C."/>
            <person name="Roessner U."/>
            <person name="Jung C."/>
            <person name="Murphy K."/>
            <person name="Arold S.T."/>
            <person name="Gojobori T."/>
            <person name="van der Linden C.G."/>
            <person name="van Loo E.N."/>
            <person name="Jellen E.N."/>
            <person name="Maughan P.J."/>
            <person name="Tester M."/>
        </authorList>
    </citation>
    <scope>NUCLEOTIDE SEQUENCE [LARGE SCALE GENOMIC DNA]</scope>
    <source>
        <strain evidence="2">cv. PI 614886</strain>
    </source>
</reference>
<protein>
    <submittedName>
        <fullName evidence="2">Uncharacterized protein</fullName>
    </submittedName>
</protein>
<feature type="compositionally biased region" description="Gly residues" evidence="1">
    <location>
        <begin position="184"/>
        <end position="193"/>
    </location>
</feature>
<evidence type="ECO:0000313" key="3">
    <source>
        <dbReference type="Proteomes" id="UP000596660"/>
    </source>
</evidence>
<feature type="region of interest" description="Disordered" evidence="1">
    <location>
        <begin position="128"/>
        <end position="227"/>
    </location>
</feature>
<dbReference type="Gramene" id="AUR62033056-RA">
    <property type="protein sequence ID" value="AUR62033056-RA:cds"/>
    <property type="gene ID" value="AUR62033056"/>
</dbReference>
<accession>A0A803MP55</accession>
<proteinExistence type="predicted"/>
<dbReference type="AlphaFoldDB" id="A0A803MP55"/>
<sequence>MVRVLKTARKSSARKSTHLLPDSPYGILMNFNENIRHYVYRLNLYIENFHYNILGGQSDYPTPERRSQILLHTLIGKGPYVQLTKKYVDLYINGKSNDKYYYDEQWIPTVDCLEKAMMEAKRYFDYNLDDDEEDEPQEGEARESQGILKREKEVKDRHKRKGNGESSSNPQGYDKRPRLVGNNNGNGGNGQQGGRNNNNQSNNHRGQGQQNQQGSRNRPCRKCDKSHPGRNCNGDLLTCFECGESGRGWVLLHLGFVAFQDVVRVVNVVVVVVDGPVRVVNGVVGVGGVVGVVGGVVVEGFD</sequence>
<evidence type="ECO:0000313" key="2">
    <source>
        <dbReference type="EnsemblPlants" id="AUR62033056-RA:cds"/>
    </source>
</evidence>
<reference evidence="2" key="2">
    <citation type="submission" date="2021-03" db="UniProtKB">
        <authorList>
            <consortium name="EnsemblPlants"/>
        </authorList>
    </citation>
    <scope>IDENTIFICATION</scope>
</reference>
<name>A0A803MP55_CHEQI</name>
<feature type="compositionally biased region" description="Acidic residues" evidence="1">
    <location>
        <begin position="128"/>
        <end position="138"/>
    </location>
</feature>
<organism evidence="2 3">
    <name type="scientific">Chenopodium quinoa</name>
    <name type="common">Quinoa</name>
    <dbReference type="NCBI Taxonomy" id="63459"/>
    <lineage>
        <taxon>Eukaryota</taxon>
        <taxon>Viridiplantae</taxon>
        <taxon>Streptophyta</taxon>
        <taxon>Embryophyta</taxon>
        <taxon>Tracheophyta</taxon>
        <taxon>Spermatophyta</taxon>
        <taxon>Magnoliopsida</taxon>
        <taxon>eudicotyledons</taxon>
        <taxon>Gunneridae</taxon>
        <taxon>Pentapetalae</taxon>
        <taxon>Caryophyllales</taxon>
        <taxon>Chenopodiaceae</taxon>
        <taxon>Chenopodioideae</taxon>
        <taxon>Atripliceae</taxon>
        <taxon>Chenopodium</taxon>
    </lineage>
</organism>
<dbReference type="Proteomes" id="UP000596660">
    <property type="component" value="Unplaced"/>
</dbReference>
<evidence type="ECO:0000256" key="1">
    <source>
        <dbReference type="SAM" id="MobiDB-lite"/>
    </source>
</evidence>